<gene>
    <name evidence="3" type="ORF">MSPICULIGERA_LOCUS22975</name>
</gene>
<comment type="caution">
    <text evidence="3">The sequence shown here is derived from an EMBL/GenBank/DDBJ whole genome shotgun (WGS) entry which is preliminary data.</text>
</comment>
<feature type="region of interest" description="Disordered" evidence="1">
    <location>
        <begin position="187"/>
        <end position="207"/>
    </location>
</feature>
<keyword evidence="2" id="KW-0812">Transmembrane</keyword>
<evidence type="ECO:0000313" key="3">
    <source>
        <dbReference type="EMBL" id="CAJ0584940.1"/>
    </source>
</evidence>
<feature type="transmembrane region" description="Helical" evidence="2">
    <location>
        <begin position="26"/>
        <end position="48"/>
    </location>
</feature>
<reference evidence="3" key="1">
    <citation type="submission" date="2023-06" db="EMBL/GenBank/DDBJ databases">
        <authorList>
            <person name="Delattre M."/>
        </authorList>
    </citation>
    <scope>NUCLEOTIDE SEQUENCE</scope>
    <source>
        <strain evidence="3">AF72</strain>
    </source>
</reference>
<sequence>MDFYSYHEFGMTLDDPSADPSSIDSALFFVLGAFILNVIVVMLAVCYFDPSSTQPPLVHRWFATIKRSCLPSKLNSETAVDPKSSVCQYKECPVGEGQVALGSGLVCVPFKRLANGTVPDPYFWEGCQEQMRINCGTWTPLCCPPKTHPCKGENGTECIAYDDLKSLRRKDGAFACVRATAEDKAAARATASPAAQEQTEPKEKSPGSRPFWLLLSSVCITLATQIIANIDF</sequence>
<feature type="non-terminal residue" evidence="3">
    <location>
        <position position="1"/>
    </location>
</feature>
<dbReference type="EMBL" id="CATQJA010002701">
    <property type="protein sequence ID" value="CAJ0584940.1"/>
    <property type="molecule type" value="Genomic_DNA"/>
</dbReference>
<keyword evidence="2" id="KW-0472">Membrane</keyword>
<keyword evidence="4" id="KW-1185">Reference proteome</keyword>
<evidence type="ECO:0000313" key="4">
    <source>
        <dbReference type="Proteomes" id="UP001177023"/>
    </source>
</evidence>
<dbReference type="AlphaFoldDB" id="A0AA36DES6"/>
<feature type="transmembrane region" description="Helical" evidence="2">
    <location>
        <begin position="211"/>
        <end position="230"/>
    </location>
</feature>
<proteinExistence type="predicted"/>
<evidence type="ECO:0000256" key="1">
    <source>
        <dbReference type="SAM" id="MobiDB-lite"/>
    </source>
</evidence>
<protein>
    <submittedName>
        <fullName evidence="3">Uncharacterized protein</fullName>
    </submittedName>
</protein>
<name>A0AA36DES6_9BILA</name>
<evidence type="ECO:0000256" key="2">
    <source>
        <dbReference type="SAM" id="Phobius"/>
    </source>
</evidence>
<dbReference type="Proteomes" id="UP001177023">
    <property type="component" value="Unassembled WGS sequence"/>
</dbReference>
<accession>A0AA36DES6</accession>
<keyword evidence="2" id="KW-1133">Transmembrane helix</keyword>
<organism evidence="3 4">
    <name type="scientific">Mesorhabditis spiculigera</name>
    <dbReference type="NCBI Taxonomy" id="96644"/>
    <lineage>
        <taxon>Eukaryota</taxon>
        <taxon>Metazoa</taxon>
        <taxon>Ecdysozoa</taxon>
        <taxon>Nematoda</taxon>
        <taxon>Chromadorea</taxon>
        <taxon>Rhabditida</taxon>
        <taxon>Rhabditina</taxon>
        <taxon>Rhabditomorpha</taxon>
        <taxon>Rhabditoidea</taxon>
        <taxon>Rhabditidae</taxon>
        <taxon>Mesorhabditinae</taxon>
        <taxon>Mesorhabditis</taxon>
    </lineage>
</organism>